<dbReference type="Proteomes" id="UP001207468">
    <property type="component" value="Unassembled WGS sequence"/>
</dbReference>
<evidence type="ECO:0000313" key="2">
    <source>
        <dbReference type="Proteomes" id="UP001207468"/>
    </source>
</evidence>
<gene>
    <name evidence="1" type="ORF">F5148DRAFT_164768</name>
</gene>
<dbReference type="EMBL" id="JAGFNK010001437">
    <property type="protein sequence ID" value="KAI9431534.1"/>
    <property type="molecule type" value="Genomic_DNA"/>
</dbReference>
<accession>A0ACC0TQE4</accession>
<proteinExistence type="predicted"/>
<organism evidence="1 2">
    <name type="scientific">Russula earlei</name>
    <dbReference type="NCBI Taxonomy" id="71964"/>
    <lineage>
        <taxon>Eukaryota</taxon>
        <taxon>Fungi</taxon>
        <taxon>Dikarya</taxon>
        <taxon>Basidiomycota</taxon>
        <taxon>Agaricomycotina</taxon>
        <taxon>Agaricomycetes</taxon>
        <taxon>Russulales</taxon>
        <taxon>Russulaceae</taxon>
        <taxon>Russula</taxon>
    </lineage>
</organism>
<evidence type="ECO:0000313" key="1">
    <source>
        <dbReference type="EMBL" id="KAI9431534.1"/>
    </source>
</evidence>
<protein>
    <submittedName>
        <fullName evidence="1">Uncharacterized protein</fullName>
    </submittedName>
</protein>
<comment type="caution">
    <text evidence="1">The sequence shown here is derived from an EMBL/GenBank/DDBJ whole genome shotgun (WGS) entry which is preliminary data.</text>
</comment>
<keyword evidence="2" id="KW-1185">Reference proteome</keyword>
<reference evidence="1" key="1">
    <citation type="submission" date="2021-03" db="EMBL/GenBank/DDBJ databases">
        <title>Evolutionary priming and transition to the ectomycorrhizal habit in an iconic lineage of mushroom-forming fungi: is preadaptation a requirement?</title>
        <authorList>
            <consortium name="DOE Joint Genome Institute"/>
            <person name="Looney B.P."/>
            <person name="Miyauchi S."/>
            <person name="Morin E."/>
            <person name="Drula E."/>
            <person name="Courty P.E."/>
            <person name="Chicoki N."/>
            <person name="Fauchery L."/>
            <person name="Kohler A."/>
            <person name="Kuo A."/>
            <person name="LaButti K."/>
            <person name="Pangilinan J."/>
            <person name="Lipzen A."/>
            <person name="Riley R."/>
            <person name="Andreopoulos W."/>
            <person name="He G."/>
            <person name="Johnson J."/>
            <person name="Barry K.W."/>
            <person name="Grigoriev I.V."/>
            <person name="Nagy L."/>
            <person name="Hibbett D."/>
            <person name="Henrissat B."/>
            <person name="Matheny P.B."/>
            <person name="Labbe J."/>
            <person name="Martin A.F."/>
        </authorList>
    </citation>
    <scope>NUCLEOTIDE SEQUENCE</scope>
    <source>
        <strain evidence="1">BPL698</strain>
    </source>
</reference>
<name>A0ACC0TQE4_9AGAM</name>
<sequence>MVPQKRYRPHTSRDRRHYLEELNLEPCINFYMQKTDELMFKEHGSSILVHFLWPGYRPWSRQIPTRDCRNQAGLVTRAKLAKNVAESVARFITKHRRRQMEEDGDPAWAVGPRKTDVFDLVLVRLDNVSKGS</sequence>